<comment type="caution">
    <text evidence="1">The sequence shown here is derived from an EMBL/GenBank/DDBJ whole genome shotgun (WGS) entry which is preliminary data.</text>
</comment>
<name>A0A495EEE2_9FLAO</name>
<accession>A0A495EEE2</accession>
<keyword evidence="2" id="KW-1185">Reference proteome</keyword>
<reference evidence="1 2" key="1">
    <citation type="submission" date="2018-10" db="EMBL/GenBank/DDBJ databases">
        <title>Genomic Encyclopedia of Archaeal and Bacterial Type Strains, Phase II (KMG-II): from individual species to whole genera.</title>
        <authorList>
            <person name="Goeker M."/>
        </authorList>
    </citation>
    <scope>NUCLEOTIDE SEQUENCE [LARGE SCALE GENOMIC DNA]</scope>
    <source>
        <strain evidence="1 2">DSM 25230</strain>
    </source>
</reference>
<dbReference type="Proteomes" id="UP000269412">
    <property type="component" value="Unassembled WGS sequence"/>
</dbReference>
<dbReference type="RefSeq" id="WP_121064908.1">
    <property type="nucleotide sequence ID" value="NZ_RBIQ01000007.1"/>
</dbReference>
<dbReference type="EMBL" id="RBIQ01000007">
    <property type="protein sequence ID" value="RKR15116.1"/>
    <property type="molecule type" value="Genomic_DNA"/>
</dbReference>
<dbReference type="PROSITE" id="PS51257">
    <property type="entry name" value="PROKAR_LIPOPROTEIN"/>
    <property type="match status" value="1"/>
</dbReference>
<dbReference type="AlphaFoldDB" id="A0A495EEE2"/>
<protein>
    <recommendedName>
        <fullName evidence="3">Lipocalin-like protein</fullName>
    </recommendedName>
</protein>
<evidence type="ECO:0000313" key="2">
    <source>
        <dbReference type="Proteomes" id="UP000269412"/>
    </source>
</evidence>
<evidence type="ECO:0000313" key="1">
    <source>
        <dbReference type="EMBL" id="RKR15116.1"/>
    </source>
</evidence>
<organism evidence="1 2">
    <name type="scientific">Maribacter vaceletii</name>
    <dbReference type="NCBI Taxonomy" id="1206816"/>
    <lineage>
        <taxon>Bacteria</taxon>
        <taxon>Pseudomonadati</taxon>
        <taxon>Bacteroidota</taxon>
        <taxon>Flavobacteriia</taxon>
        <taxon>Flavobacteriales</taxon>
        <taxon>Flavobacteriaceae</taxon>
        <taxon>Maribacter</taxon>
    </lineage>
</organism>
<gene>
    <name evidence="1" type="ORF">CLV91_1198</name>
</gene>
<sequence>MKSLIKYLFFTVLVTSCSNKEEVKEPTLDVNSEKWELVKTTGNFMGSETTGEDMEWQEYYIFNSDATFFKSRDWDNAVKEASGKYAKEVLDGQEYLELVYSSGEELIGNCTGDNKEQLFYKKGDVLRGNWGNCDGPILEYKQLKK</sequence>
<evidence type="ECO:0008006" key="3">
    <source>
        <dbReference type="Google" id="ProtNLM"/>
    </source>
</evidence>
<dbReference type="OrthoDB" id="882993at2"/>
<proteinExistence type="predicted"/>